<dbReference type="OrthoDB" id="9778711at2"/>
<dbReference type="GO" id="GO:0005737">
    <property type="term" value="C:cytoplasm"/>
    <property type="evidence" value="ECO:0007669"/>
    <property type="project" value="UniProtKB-SubCell"/>
</dbReference>
<comment type="pathway">
    <text evidence="7">Carbohydrate degradation; 2-deoxy-D-ribose 1-phosphate degradation; D-glyceraldehyde 3-phosphate and acetaldehyde from 2-deoxy-alpha-D-ribose 1-phosphate: step 2/2.</text>
</comment>
<name>A0A1G9DFG5_9BACT</name>
<dbReference type="FunFam" id="3.20.20.70:FF:000044">
    <property type="entry name" value="Deoxyribose-phosphate aldolase"/>
    <property type="match status" value="1"/>
</dbReference>
<keyword evidence="2 7" id="KW-0963">Cytoplasm</keyword>
<dbReference type="InterPro" id="IPR013785">
    <property type="entry name" value="Aldolase_TIM"/>
</dbReference>
<evidence type="ECO:0000313" key="9">
    <source>
        <dbReference type="Proteomes" id="UP000198510"/>
    </source>
</evidence>
<dbReference type="CDD" id="cd00959">
    <property type="entry name" value="DeoC"/>
    <property type="match status" value="1"/>
</dbReference>
<dbReference type="SMART" id="SM01133">
    <property type="entry name" value="DeoC"/>
    <property type="match status" value="1"/>
</dbReference>
<keyword evidence="9" id="KW-1185">Reference proteome</keyword>
<feature type="active site" description="Schiff-base intermediate with acetaldehyde" evidence="7">
    <location>
        <position position="154"/>
    </location>
</feature>
<dbReference type="PANTHER" id="PTHR10889:SF1">
    <property type="entry name" value="DEOXYRIBOSE-PHOSPHATE ALDOLASE"/>
    <property type="match status" value="1"/>
</dbReference>
<gene>
    <name evidence="7" type="primary">deoC</name>
    <name evidence="8" type="ORF">SAMN05421823_103114</name>
</gene>
<comment type="subcellular location">
    <subcellularLocation>
        <location evidence="7">Cytoplasm</location>
    </subcellularLocation>
</comment>
<evidence type="ECO:0000256" key="3">
    <source>
        <dbReference type="ARBA" id="ARBA00023239"/>
    </source>
</evidence>
<dbReference type="PANTHER" id="PTHR10889">
    <property type="entry name" value="DEOXYRIBOSE-PHOSPHATE ALDOLASE"/>
    <property type="match status" value="1"/>
</dbReference>
<evidence type="ECO:0000256" key="5">
    <source>
        <dbReference type="ARBA" id="ARBA00048791"/>
    </source>
</evidence>
<evidence type="ECO:0000256" key="7">
    <source>
        <dbReference type="HAMAP-Rule" id="MF_00114"/>
    </source>
</evidence>
<dbReference type="GO" id="GO:0016052">
    <property type="term" value="P:carbohydrate catabolic process"/>
    <property type="evidence" value="ECO:0007669"/>
    <property type="project" value="TreeGrafter"/>
</dbReference>
<dbReference type="InterPro" id="IPR028581">
    <property type="entry name" value="DeoC_typeI"/>
</dbReference>
<sequence>MQQLASYIDYTALRPFLEQQAFQTHLQEARHHAFASVCIPPYLVPQAAEYLAGTSVKVGTVVGFPLGYISLHEKLSELIRLIDDGADELDFVMNISAFKSQQYDYVRTEIQQLTTVAHQARRVVKCILETAYLDEDEVKRACDLCAEARVDFVKTSTGFAPEGAHIRTVYQMRRWLPDTVGVKASGGIRTYEQAMAFLEAGATRIGTSALLTEVHHEVE</sequence>
<dbReference type="EC" id="4.1.2.4" evidence="7"/>
<dbReference type="SUPFAM" id="SSF51569">
    <property type="entry name" value="Aldolase"/>
    <property type="match status" value="1"/>
</dbReference>
<dbReference type="InterPro" id="IPR011343">
    <property type="entry name" value="DeoC"/>
</dbReference>
<comment type="catalytic activity">
    <reaction evidence="5 7">
        <text>2-deoxy-D-ribose 5-phosphate = D-glyceraldehyde 3-phosphate + acetaldehyde</text>
        <dbReference type="Rhea" id="RHEA:12821"/>
        <dbReference type="ChEBI" id="CHEBI:15343"/>
        <dbReference type="ChEBI" id="CHEBI:59776"/>
        <dbReference type="ChEBI" id="CHEBI:62877"/>
        <dbReference type="EC" id="4.1.2.4"/>
    </reaction>
</comment>
<organism evidence="8 9">
    <name type="scientific">Catalinimonas alkaloidigena</name>
    <dbReference type="NCBI Taxonomy" id="1075417"/>
    <lineage>
        <taxon>Bacteria</taxon>
        <taxon>Pseudomonadati</taxon>
        <taxon>Bacteroidota</taxon>
        <taxon>Cytophagia</taxon>
        <taxon>Cytophagales</taxon>
        <taxon>Catalimonadaceae</taxon>
        <taxon>Catalinimonas</taxon>
    </lineage>
</organism>
<reference evidence="8 9" key="1">
    <citation type="submission" date="2016-10" db="EMBL/GenBank/DDBJ databases">
        <authorList>
            <person name="de Groot N.N."/>
        </authorList>
    </citation>
    <scope>NUCLEOTIDE SEQUENCE [LARGE SCALE GENOMIC DNA]</scope>
    <source>
        <strain evidence="8 9">DSM 25186</strain>
    </source>
</reference>
<evidence type="ECO:0000256" key="1">
    <source>
        <dbReference type="ARBA" id="ARBA00010936"/>
    </source>
</evidence>
<keyword evidence="4 7" id="KW-0704">Schiff base</keyword>
<accession>A0A1G9DFG5</accession>
<keyword evidence="3 7" id="KW-0456">Lyase</keyword>
<dbReference type="Proteomes" id="UP000198510">
    <property type="component" value="Unassembled WGS sequence"/>
</dbReference>
<protein>
    <recommendedName>
        <fullName evidence="7">Deoxyribose-phosphate aldolase</fullName>
        <shortName evidence="7">DERA</shortName>
        <ecNumber evidence="7">4.1.2.4</ecNumber>
    </recommendedName>
    <alternativeName>
        <fullName evidence="7">2-deoxy-D-ribose 5-phosphate aldolase</fullName>
    </alternativeName>
    <alternativeName>
        <fullName evidence="7">Phosphodeoxyriboaldolase</fullName>
        <shortName evidence="7">Deoxyriboaldolase</shortName>
    </alternativeName>
</protein>
<dbReference type="GO" id="GO:0004139">
    <property type="term" value="F:deoxyribose-phosphate aldolase activity"/>
    <property type="evidence" value="ECO:0007669"/>
    <property type="project" value="UniProtKB-UniRule"/>
</dbReference>
<comment type="similarity">
    <text evidence="1 7">Belongs to the DeoC/FbaB aldolase family. DeoC type 1 subfamily.</text>
</comment>
<comment type="function">
    <text evidence="6 7">Catalyzes a reversible aldol reaction between acetaldehyde and D-glyceraldehyde 3-phosphate to generate 2-deoxy-D-ribose 5-phosphate.</text>
</comment>
<dbReference type="EMBL" id="FNFO01000003">
    <property type="protein sequence ID" value="SDK62616.1"/>
    <property type="molecule type" value="Genomic_DNA"/>
</dbReference>
<evidence type="ECO:0000256" key="4">
    <source>
        <dbReference type="ARBA" id="ARBA00023270"/>
    </source>
</evidence>
<dbReference type="NCBIfam" id="TIGR00126">
    <property type="entry name" value="deoC"/>
    <property type="match status" value="1"/>
</dbReference>
<proteinExistence type="inferred from homology"/>
<feature type="active site" description="Proton donor/acceptor" evidence="7">
    <location>
        <position position="90"/>
    </location>
</feature>
<evidence type="ECO:0000256" key="6">
    <source>
        <dbReference type="ARBA" id="ARBA00056337"/>
    </source>
</evidence>
<dbReference type="Gene3D" id="3.20.20.70">
    <property type="entry name" value="Aldolase class I"/>
    <property type="match status" value="1"/>
</dbReference>
<dbReference type="STRING" id="1075417.SAMN05421823_103114"/>
<dbReference type="GO" id="GO:0009264">
    <property type="term" value="P:deoxyribonucleotide catabolic process"/>
    <property type="evidence" value="ECO:0007669"/>
    <property type="project" value="UniProtKB-UniRule"/>
</dbReference>
<dbReference type="InterPro" id="IPR002915">
    <property type="entry name" value="DeoC/FbaB/LacD_aldolase"/>
</dbReference>
<dbReference type="HAMAP" id="MF_00114">
    <property type="entry name" value="DeoC_type1"/>
    <property type="match status" value="1"/>
</dbReference>
<evidence type="ECO:0000256" key="2">
    <source>
        <dbReference type="ARBA" id="ARBA00022490"/>
    </source>
</evidence>
<dbReference type="PIRSF" id="PIRSF001357">
    <property type="entry name" value="DeoC"/>
    <property type="match status" value="1"/>
</dbReference>
<dbReference type="AlphaFoldDB" id="A0A1G9DFG5"/>
<evidence type="ECO:0000313" key="8">
    <source>
        <dbReference type="EMBL" id="SDK62616.1"/>
    </source>
</evidence>
<feature type="active site" description="Proton donor/acceptor" evidence="7">
    <location>
        <position position="183"/>
    </location>
</feature>
<dbReference type="UniPathway" id="UPA00002">
    <property type="reaction ID" value="UER00468"/>
</dbReference>
<dbReference type="Pfam" id="PF01791">
    <property type="entry name" value="DeoC"/>
    <property type="match status" value="1"/>
</dbReference>
<dbReference type="RefSeq" id="WP_089681028.1">
    <property type="nucleotide sequence ID" value="NZ_FNFO01000003.1"/>
</dbReference>
<dbReference type="GO" id="GO:0006018">
    <property type="term" value="P:2-deoxyribose 1-phosphate catabolic process"/>
    <property type="evidence" value="ECO:0007669"/>
    <property type="project" value="UniProtKB-UniRule"/>
</dbReference>